<accession>A0A9P0GSW5</accession>
<keyword evidence="5" id="KW-0325">Glycoprotein</keyword>
<name>A0A9P0GSW5_PHYSR</name>
<evidence type="ECO:0000259" key="7">
    <source>
        <dbReference type="Pfam" id="PF00135"/>
    </source>
</evidence>
<dbReference type="SUPFAM" id="SSF53474">
    <property type="entry name" value="alpha/beta-Hydrolases"/>
    <property type="match status" value="1"/>
</dbReference>
<keyword evidence="3 6" id="KW-0378">Hydrolase</keyword>
<evidence type="ECO:0000256" key="4">
    <source>
        <dbReference type="ARBA" id="ARBA00023157"/>
    </source>
</evidence>
<reference evidence="8" key="1">
    <citation type="submission" date="2022-01" db="EMBL/GenBank/DDBJ databases">
        <authorList>
            <person name="King R."/>
        </authorList>
    </citation>
    <scope>NUCLEOTIDE SEQUENCE</scope>
</reference>
<dbReference type="GO" id="GO:0052689">
    <property type="term" value="F:carboxylic ester hydrolase activity"/>
    <property type="evidence" value="ECO:0007669"/>
    <property type="project" value="UniProtKB-KW"/>
</dbReference>
<protein>
    <recommendedName>
        <fullName evidence="6">Carboxylic ester hydrolase</fullName>
        <ecNumber evidence="6">3.1.1.-</ecNumber>
    </recommendedName>
</protein>
<dbReference type="EC" id="3.1.1.-" evidence="6"/>
<gene>
    <name evidence="8" type="ORF">PHYEVI_LOCUS3341</name>
</gene>
<keyword evidence="9" id="KW-1185">Reference proteome</keyword>
<dbReference type="Proteomes" id="UP001153712">
    <property type="component" value="Chromosome 12"/>
</dbReference>
<organism evidence="8 9">
    <name type="scientific">Phyllotreta striolata</name>
    <name type="common">Striped flea beetle</name>
    <name type="synonym">Crioceris striolata</name>
    <dbReference type="NCBI Taxonomy" id="444603"/>
    <lineage>
        <taxon>Eukaryota</taxon>
        <taxon>Metazoa</taxon>
        <taxon>Ecdysozoa</taxon>
        <taxon>Arthropoda</taxon>
        <taxon>Hexapoda</taxon>
        <taxon>Insecta</taxon>
        <taxon>Pterygota</taxon>
        <taxon>Neoptera</taxon>
        <taxon>Endopterygota</taxon>
        <taxon>Coleoptera</taxon>
        <taxon>Polyphaga</taxon>
        <taxon>Cucujiformia</taxon>
        <taxon>Chrysomeloidea</taxon>
        <taxon>Chrysomelidae</taxon>
        <taxon>Galerucinae</taxon>
        <taxon>Alticini</taxon>
        <taxon>Phyllotreta</taxon>
    </lineage>
</organism>
<feature type="signal peptide" evidence="6">
    <location>
        <begin position="1"/>
        <end position="17"/>
    </location>
</feature>
<dbReference type="PROSITE" id="PS00941">
    <property type="entry name" value="CARBOXYLESTERASE_B_2"/>
    <property type="match status" value="1"/>
</dbReference>
<dbReference type="InterPro" id="IPR019819">
    <property type="entry name" value="Carboxylesterase_B_CS"/>
</dbReference>
<dbReference type="PROSITE" id="PS00122">
    <property type="entry name" value="CARBOXYLESTERASE_B_1"/>
    <property type="match status" value="1"/>
</dbReference>
<comment type="similarity">
    <text evidence="1 6">Belongs to the type-B carboxylesterase/lipase family.</text>
</comment>
<feature type="domain" description="Carboxylesterase type B" evidence="7">
    <location>
        <begin position="20"/>
        <end position="538"/>
    </location>
</feature>
<dbReference type="InterPro" id="IPR029058">
    <property type="entry name" value="AB_hydrolase_fold"/>
</dbReference>
<sequence>MLLINIILALFVQLNFAEDILVTTPLGTLRGRKEYSLRKNVSFYSFLEIPFAKPPLGELRFKEPEPSGPWEGIFDATTLGQKVCLQIATWGNFSGQTEDCLYLNVYTPKFPSKNASYPVLFYIYGGGFNSGYSGFWSAGPHYIMESEVVVVTATYRVGPFGFLSTGDTVIPGNYGLKDQNLALQWVRDNIQYFGGNPEQVTIMGGSAGAASVTYHYLSEKSRGLFRGGIANSGSLLCPWSYQDQAKLLAYQLATNIEPSFNQNASTEELLAFLRSRTGDEIVKAAQKIPDTVGNEEIVQGFFWTPVIEPQHKNAFITEGMYTAVEQGRLAKLPLLIGINSEEALYRITDSYLLYNVKGYDANVSALVTRDMHINDPTVLEETGTEIRRIYTQGLLQDNLANAIRFYSDTSFTRPIIRTAFLQSKYSPVYFYQFSYEGKLGGSLPPLPGADRVQHSAEGNYVFCYGNSSNLDAYPALDVLTSERFRTLLINFVKYQNPTPQQIELLNNVTWPAFKPNDFKYLNINTTLTVETNPKNSTYPEWVKLFDERAVPPLITY</sequence>
<dbReference type="InterPro" id="IPR002018">
    <property type="entry name" value="CarbesteraseB"/>
</dbReference>
<evidence type="ECO:0000256" key="2">
    <source>
        <dbReference type="ARBA" id="ARBA00022487"/>
    </source>
</evidence>
<evidence type="ECO:0000256" key="3">
    <source>
        <dbReference type="ARBA" id="ARBA00022801"/>
    </source>
</evidence>
<dbReference type="EMBL" id="OU900105">
    <property type="protein sequence ID" value="CAH1161896.1"/>
    <property type="molecule type" value="Genomic_DNA"/>
</dbReference>
<dbReference type="Gene3D" id="3.40.50.1820">
    <property type="entry name" value="alpha/beta hydrolase"/>
    <property type="match status" value="1"/>
</dbReference>
<keyword evidence="6" id="KW-0732">Signal</keyword>
<dbReference type="Pfam" id="PF00135">
    <property type="entry name" value="COesterase"/>
    <property type="match status" value="1"/>
</dbReference>
<feature type="chain" id="PRO_5040543382" description="Carboxylic ester hydrolase" evidence="6">
    <location>
        <begin position="18"/>
        <end position="556"/>
    </location>
</feature>
<evidence type="ECO:0000313" key="8">
    <source>
        <dbReference type="EMBL" id="CAH1161896.1"/>
    </source>
</evidence>
<evidence type="ECO:0000256" key="6">
    <source>
        <dbReference type="RuleBase" id="RU361235"/>
    </source>
</evidence>
<keyword evidence="2" id="KW-0719">Serine esterase</keyword>
<proteinExistence type="inferred from homology"/>
<keyword evidence="4" id="KW-1015">Disulfide bond</keyword>
<dbReference type="AlphaFoldDB" id="A0A9P0GSW5"/>
<evidence type="ECO:0000256" key="1">
    <source>
        <dbReference type="ARBA" id="ARBA00005964"/>
    </source>
</evidence>
<dbReference type="PANTHER" id="PTHR43142">
    <property type="entry name" value="CARBOXYLIC ESTER HYDROLASE"/>
    <property type="match status" value="1"/>
</dbReference>
<evidence type="ECO:0000256" key="5">
    <source>
        <dbReference type="ARBA" id="ARBA00023180"/>
    </source>
</evidence>
<dbReference type="InterPro" id="IPR019826">
    <property type="entry name" value="Carboxylesterase_B_AS"/>
</dbReference>
<evidence type="ECO:0000313" key="9">
    <source>
        <dbReference type="Proteomes" id="UP001153712"/>
    </source>
</evidence>
<dbReference type="OrthoDB" id="6846267at2759"/>
<dbReference type="PANTHER" id="PTHR43142:SF1">
    <property type="entry name" value="CARBOXYLIC ESTER HYDROLASE"/>
    <property type="match status" value="1"/>
</dbReference>